<gene>
    <name evidence="2" type="ORF">Vafri_12667</name>
</gene>
<evidence type="ECO:0000256" key="1">
    <source>
        <dbReference type="SAM" id="MobiDB-lite"/>
    </source>
</evidence>
<proteinExistence type="predicted"/>
<sequence>MISVATSAVLGHCVDCVQPMITACVPATAAGAAAIKCKTRVETTPGMQSRSQSRMCGLNAYAVRRYCWREQPPQNPSRLPGPSQIRVLPEDGITRGIGLVHKEAAYMAEEAVDIARDDAAPPGIERAGPSADMSSAPTNEGALAPT</sequence>
<dbReference type="EMBL" id="BNCO01000027">
    <property type="protein sequence ID" value="GIL57440.1"/>
    <property type="molecule type" value="Genomic_DNA"/>
</dbReference>
<evidence type="ECO:0000313" key="2">
    <source>
        <dbReference type="EMBL" id="GIL57440.1"/>
    </source>
</evidence>
<feature type="region of interest" description="Disordered" evidence="1">
    <location>
        <begin position="116"/>
        <end position="146"/>
    </location>
</feature>
<organism evidence="2 3">
    <name type="scientific">Volvox africanus</name>
    <dbReference type="NCBI Taxonomy" id="51714"/>
    <lineage>
        <taxon>Eukaryota</taxon>
        <taxon>Viridiplantae</taxon>
        <taxon>Chlorophyta</taxon>
        <taxon>core chlorophytes</taxon>
        <taxon>Chlorophyceae</taxon>
        <taxon>CS clade</taxon>
        <taxon>Chlamydomonadales</taxon>
        <taxon>Volvocaceae</taxon>
        <taxon>Volvox</taxon>
    </lineage>
</organism>
<dbReference type="AlphaFoldDB" id="A0A8J4BF02"/>
<protein>
    <submittedName>
        <fullName evidence="2">Uncharacterized protein</fullName>
    </submittedName>
</protein>
<keyword evidence="3" id="KW-1185">Reference proteome</keyword>
<comment type="caution">
    <text evidence="2">The sequence shown here is derived from an EMBL/GenBank/DDBJ whole genome shotgun (WGS) entry which is preliminary data.</text>
</comment>
<evidence type="ECO:0000313" key="3">
    <source>
        <dbReference type="Proteomes" id="UP000747399"/>
    </source>
</evidence>
<accession>A0A8J4BF02</accession>
<name>A0A8J4BF02_9CHLO</name>
<dbReference type="Proteomes" id="UP000747399">
    <property type="component" value="Unassembled WGS sequence"/>
</dbReference>
<reference evidence="2" key="1">
    <citation type="journal article" date="2021" name="Proc. Natl. Acad. Sci. U.S.A.">
        <title>Three genomes in the algal genus Volvox reveal the fate of a haploid sex-determining region after a transition to homothallism.</title>
        <authorList>
            <person name="Yamamoto K."/>
            <person name="Hamaji T."/>
            <person name="Kawai-Toyooka H."/>
            <person name="Matsuzaki R."/>
            <person name="Takahashi F."/>
            <person name="Nishimura Y."/>
            <person name="Kawachi M."/>
            <person name="Noguchi H."/>
            <person name="Minakuchi Y."/>
            <person name="Umen J.G."/>
            <person name="Toyoda A."/>
            <person name="Nozaki H."/>
        </authorList>
    </citation>
    <scope>NUCLEOTIDE SEQUENCE</scope>
    <source>
        <strain evidence="2">NIES-3780</strain>
    </source>
</reference>